<dbReference type="PANTHER" id="PTHR28553:SF2">
    <property type="entry name" value="NEUROPEPTIDE W"/>
    <property type="match status" value="1"/>
</dbReference>
<comment type="subcellular location">
    <subcellularLocation>
        <location evidence="1">Secreted</location>
    </subcellularLocation>
</comment>
<keyword evidence="6 8" id="KW-0527">Neuropeptide</keyword>
<protein>
    <submittedName>
        <fullName evidence="8">Neuropeptide W</fullName>
    </submittedName>
</protein>
<gene>
    <name evidence="8" type="primary">Npw</name>
</gene>
<dbReference type="PRINTS" id="PR01888">
    <property type="entry name" value="NROPEPTIDEBW"/>
</dbReference>
<accession>A0ABM0KPH7</accession>
<keyword evidence="4" id="KW-0165">Cleavage on pair of basic residues</keyword>
<sequence>MKLSWHKPSSWPTHQGAIDVSALAPNGEVRCPGPGAPVNRPLLPLLLLLLLLPMPAGAWYKHVASPRYHTVGRASGLLMGLRRSPYLWRRALGGAVGPLSPDSLVPGRVSGSALLLLPSPVQELWEARRKSWRAGPPVYAPRIPRDLERARQPEQSLSRRSWISEESARALGETLRAQPWFLQHILIADPVRLQDRSKNLWRPHA</sequence>
<dbReference type="Pfam" id="PF15180">
    <property type="entry name" value="NPBW"/>
    <property type="match status" value="1"/>
</dbReference>
<keyword evidence="3" id="KW-0964">Secreted</keyword>
<evidence type="ECO:0000256" key="5">
    <source>
        <dbReference type="ARBA" id="ARBA00022729"/>
    </source>
</evidence>
<keyword evidence="7" id="KW-1185">Reference proteome</keyword>
<dbReference type="RefSeq" id="XP_005350275.1">
    <property type="nucleotide sequence ID" value="XM_005350218.1"/>
</dbReference>
<dbReference type="GO" id="GO:0007218">
    <property type="term" value="P:neuropeptide signaling pathway"/>
    <property type="evidence" value="ECO:0007669"/>
    <property type="project" value="UniProtKB-KW"/>
</dbReference>
<evidence type="ECO:0000256" key="3">
    <source>
        <dbReference type="ARBA" id="ARBA00022525"/>
    </source>
</evidence>
<dbReference type="Proteomes" id="UP000694915">
    <property type="component" value="Chromosome 7"/>
</dbReference>
<evidence type="ECO:0000256" key="6">
    <source>
        <dbReference type="ARBA" id="ARBA00023320"/>
    </source>
</evidence>
<dbReference type="PANTHER" id="PTHR28553">
    <property type="entry name" value="NEUROPEPTIDE B"/>
    <property type="match status" value="1"/>
</dbReference>
<dbReference type="PRINTS" id="PR01890">
    <property type="entry name" value="PPNRPEPTIDEW"/>
</dbReference>
<proteinExistence type="inferred from homology"/>
<name>A0ABM0KPH7_MICOH</name>
<dbReference type="GeneID" id="102002270"/>
<evidence type="ECO:0000313" key="7">
    <source>
        <dbReference type="Proteomes" id="UP000694915"/>
    </source>
</evidence>
<dbReference type="InterPro" id="IPR013299">
    <property type="entry name" value="Neuropept_W_pre"/>
</dbReference>
<evidence type="ECO:0000256" key="4">
    <source>
        <dbReference type="ARBA" id="ARBA00022685"/>
    </source>
</evidence>
<reference evidence="8" key="1">
    <citation type="submission" date="2025-08" db="UniProtKB">
        <authorList>
            <consortium name="RefSeq"/>
        </authorList>
    </citation>
    <scope>IDENTIFICATION</scope>
</reference>
<dbReference type="InterPro" id="IPR013297">
    <property type="entry name" value="Neuropept_BW_pre"/>
</dbReference>
<keyword evidence="5" id="KW-0732">Signal</keyword>
<organism evidence="7 8">
    <name type="scientific">Microtus ochrogaster</name>
    <name type="common">Prairie vole</name>
    <dbReference type="NCBI Taxonomy" id="79684"/>
    <lineage>
        <taxon>Eukaryota</taxon>
        <taxon>Metazoa</taxon>
        <taxon>Chordata</taxon>
        <taxon>Craniata</taxon>
        <taxon>Vertebrata</taxon>
        <taxon>Euteleostomi</taxon>
        <taxon>Mammalia</taxon>
        <taxon>Eutheria</taxon>
        <taxon>Euarchontoglires</taxon>
        <taxon>Glires</taxon>
        <taxon>Rodentia</taxon>
        <taxon>Myomorpha</taxon>
        <taxon>Muroidea</taxon>
        <taxon>Cricetidae</taxon>
        <taxon>Arvicolinae</taxon>
        <taxon>Microtus</taxon>
    </lineage>
</organism>
<evidence type="ECO:0000256" key="2">
    <source>
        <dbReference type="ARBA" id="ARBA00005292"/>
    </source>
</evidence>
<comment type="similarity">
    <text evidence="2">Belongs to the neuropeptide B/W family.</text>
</comment>
<evidence type="ECO:0000313" key="8">
    <source>
        <dbReference type="RefSeq" id="XP_005350275.1"/>
    </source>
</evidence>
<evidence type="ECO:0000256" key="1">
    <source>
        <dbReference type="ARBA" id="ARBA00004613"/>
    </source>
</evidence>